<reference evidence="2 3" key="1">
    <citation type="journal article" date="2015" name="Nature">
        <title>rRNA introns, odd ribosomes, and small enigmatic genomes across a large radiation of phyla.</title>
        <authorList>
            <person name="Brown C.T."/>
            <person name="Hug L.A."/>
            <person name="Thomas B.C."/>
            <person name="Sharon I."/>
            <person name="Castelle C.J."/>
            <person name="Singh A."/>
            <person name="Wilkins M.J."/>
            <person name="Williams K.H."/>
            <person name="Banfield J.F."/>
        </authorList>
    </citation>
    <scope>NUCLEOTIDE SEQUENCE [LARGE SCALE GENOMIC DNA]</scope>
</reference>
<evidence type="ECO:0000256" key="1">
    <source>
        <dbReference type="SAM" id="Phobius"/>
    </source>
</evidence>
<sequence length="47" mass="5566">MEKKSKVLVLIFLVAILVSIFLVYKRSFVDKDFIIEETTEEIVEEME</sequence>
<accession>A0A837HMM8</accession>
<protein>
    <submittedName>
        <fullName evidence="2">Uncharacterized protein</fullName>
    </submittedName>
</protein>
<evidence type="ECO:0000313" key="3">
    <source>
        <dbReference type="Proteomes" id="UP000033998"/>
    </source>
</evidence>
<keyword evidence="1" id="KW-1133">Transmembrane helix</keyword>
<comment type="caution">
    <text evidence="2">The sequence shown here is derived from an EMBL/GenBank/DDBJ whole genome shotgun (WGS) entry which is preliminary data.</text>
</comment>
<dbReference type="Proteomes" id="UP000033998">
    <property type="component" value="Unassembled WGS sequence"/>
</dbReference>
<feature type="transmembrane region" description="Helical" evidence="1">
    <location>
        <begin position="7"/>
        <end position="24"/>
    </location>
</feature>
<dbReference type="EMBL" id="LBWE01000008">
    <property type="protein sequence ID" value="KKR01383.1"/>
    <property type="molecule type" value="Genomic_DNA"/>
</dbReference>
<keyword evidence="1" id="KW-0472">Membrane</keyword>
<organism evidence="2 3">
    <name type="scientific">Candidatus Nomurabacteria bacterium GW2011_GWD2_39_12</name>
    <dbReference type="NCBI Taxonomy" id="1618759"/>
    <lineage>
        <taxon>Bacteria</taxon>
        <taxon>Candidatus Nomuraibacteriota</taxon>
    </lineage>
</organism>
<gene>
    <name evidence="2" type="ORF">UT27_C0008G0003</name>
</gene>
<dbReference type="AlphaFoldDB" id="A0A837HMM8"/>
<proteinExistence type="predicted"/>
<keyword evidence="1" id="KW-0812">Transmembrane</keyword>
<evidence type="ECO:0000313" key="2">
    <source>
        <dbReference type="EMBL" id="KKR01383.1"/>
    </source>
</evidence>
<name>A0A837HMM8_9BACT</name>